<evidence type="ECO:0000259" key="16">
    <source>
        <dbReference type="PROSITE" id="PS50118"/>
    </source>
</evidence>
<evidence type="ECO:0000256" key="2">
    <source>
        <dbReference type="ARBA" id="ARBA00017229"/>
    </source>
</evidence>
<protein>
    <recommendedName>
        <fullName evidence="2">HMG box-containing protein 1</fullName>
    </recommendedName>
    <alternativeName>
        <fullName evidence="12">HMG box transcription factor 1</fullName>
    </alternativeName>
    <alternativeName>
        <fullName evidence="11">High mobility group box transcription factor 1</fullName>
    </alternativeName>
</protein>
<evidence type="ECO:0000256" key="11">
    <source>
        <dbReference type="ARBA" id="ARBA00030026"/>
    </source>
</evidence>
<dbReference type="SUPFAM" id="SSF57667">
    <property type="entry name" value="beta-beta-alpha zinc fingers"/>
    <property type="match status" value="1"/>
</dbReference>
<reference evidence="19" key="3">
    <citation type="submission" date="2023-05" db="EMBL/GenBank/DDBJ databases">
        <authorList>
            <person name="Smith C.H."/>
        </authorList>
    </citation>
    <scope>NUCLEOTIDE SEQUENCE</scope>
    <source>
        <strain evidence="19">CHS0354</strain>
        <tissue evidence="19">Mantle</tissue>
    </source>
</reference>
<evidence type="ECO:0000256" key="14">
    <source>
        <dbReference type="PROSITE-ProRule" id="PRU00267"/>
    </source>
</evidence>
<dbReference type="EMBL" id="JAEAOA010000375">
    <property type="protein sequence ID" value="KAK3611231.1"/>
    <property type="molecule type" value="Genomic_DNA"/>
</dbReference>
<keyword evidence="8" id="KW-0804">Transcription</keyword>
<dbReference type="AlphaFoldDB" id="A0AAE0TJ63"/>
<dbReference type="SMART" id="SM00536">
    <property type="entry name" value="AXH"/>
    <property type="match status" value="1"/>
</dbReference>
<organism evidence="19 20">
    <name type="scientific">Potamilus streckersoni</name>
    <dbReference type="NCBI Taxonomy" id="2493646"/>
    <lineage>
        <taxon>Eukaryota</taxon>
        <taxon>Metazoa</taxon>
        <taxon>Spiralia</taxon>
        <taxon>Lophotrochozoa</taxon>
        <taxon>Mollusca</taxon>
        <taxon>Bivalvia</taxon>
        <taxon>Autobranchia</taxon>
        <taxon>Heteroconchia</taxon>
        <taxon>Palaeoheterodonta</taxon>
        <taxon>Unionida</taxon>
        <taxon>Unionoidea</taxon>
        <taxon>Unionidae</taxon>
        <taxon>Ambleminae</taxon>
        <taxon>Lampsilini</taxon>
        <taxon>Potamilus</taxon>
    </lineage>
</organism>
<keyword evidence="7 14" id="KW-0238">DNA-binding</keyword>
<dbReference type="SMART" id="SM00355">
    <property type="entry name" value="ZnF_C2H2"/>
    <property type="match status" value="2"/>
</dbReference>
<comment type="function">
    <text evidence="10">Transcriptional repressor that binds to the promoter region of target genes. Plays a role in the regulation of the cell cycle and of the Wnt pathway. Binds preferentially to the sequence 5'-TTCATTCATTCA-3'. Binding to the histone H1.0 promoter is enhanced by interaction with RB1. Disrupts the interaction between DNA and TCF4.</text>
</comment>
<proteinExistence type="predicted"/>
<evidence type="ECO:0000256" key="13">
    <source>
        <dbReference type="PROSITE-ProRule" id="PRU00042"/>
    </source>
</evidence>
<reference evidence="19" key="1">
    <citation type="journal article" date="2021" name="Genome Biol. Evol.">
        <title>A High-Quality Reference Genome for a Parasitic Bivalve with Doubly Uniparental Inheritance (Bivalvia: Unionida).</title>
        <authorList>
            <person name="Smith C.H."/>
        </authorList>
    </citation>
    <scope>NUCLEOTIDE SEQUENCE</scope>
    <source>
        <strain evidence="19">CHS0354</strain>
    </source>
</reference>
<evidence type="ECO:0000256" key="3">
    <source>
        <dbReference type="ARBA" id="ARBA00022491"/>
    </source>
</evidence>
<dbReference type="PROSITE" id="PS50157">
    <property type="entry name" value="ZINC_FINGER_C2H2_2"/>
    <property type="match status" value="1"/>
</dbReference>
<dbReference type="GO" id="GO:0016055">
    <property type="term" value="P:Wnt signaling pathway"/>
    <property type="evidence" value="ECO:0007669"/>
    <property type="project" value="UniProtKB-KW"/>
</dbReference>
<name>A0AAE0TJ63_9BIVA</name>
<feature type="region of interest" description="Disordered" evidence="15">
    <location>
        <begin position="474"/>
        <end position="507"/>
    </location>
</feature>
<comment type="caution">
    <text evidence="19">The sequence shown here is derived from an EMBL/GenBank/DDBJ whole genome shotgun (WGS) entry which is preliminary data.</text>
</comment>
<evidence type="ECO:0000256" key="1">
    <source>
        <dbReference type="ARBA" id="ARBA00004123"/>
    </source>
</evidence>
<dbReference type="SMART" id="SM00398">
    <property type="entry name" value="HMG"/>
    <property type="match status" value="1"/>
</dbReference>
<evidence type="ECO:0000256" key="15">
    <source>
        <dbReference type="SAM" id="MobiDB-lite"/>
    </source>
</evidence>
<dbReference type="InterPro" id="IPR039655">
    <property type="entry name" value="HBP1"/>
</dbReference>
<feature type="domain" description="AXH" evidence="18">
    <location>
        <begin position="296"/>
        <end position="453"/>
    </location>
</feature>
<reference evidence="19" key="2">
    <citation type="journal article" date="2021" name="Genome Biol. Evol.">
        <title>Developing a high-quality reference genome for a parasitic bivalve with doubly uniparental inheritance (Bivalvia: Unionida).</title>
        <authorList>
            <person name="Smith C.H."/>
        </authorList>
    </citation>
    <scope>NUCLEOTIDE SEQUENCE</scope>
    <source>
        <strain evidence="19">CHS0354</strain>
        <tissue evidence="19">Mantle</tissue>
    </source>
</reference>
<dbReference type="PROSITE" id="PS51148">
    <property type="entry name" value="AXH"/>
    <property type="match status" value="1"/>
</dbReference>
<keyword evidence="13" id="KW-0863">Zinc-finger</keyword>
<evidence type="ECO:0000313" key="19">
    <source>
        <dbReference type="EMBL" id="KAK3611231.1"/>
    </source>
</evidence>
<keyword evidence="20" id="KW-1185">Reference proteome</keyword>
<feature type="DNA-binding region" description="HMG box" evidence="14">
    <location>
        <begin position="504"/>
        <end position="572"/>
    </location>
</feature>
<dbReference type="GO" id="GO:0003723">
    <property type="term" value="F:RNA binding"/>
    <property type="evidence" value="ECO:0007669"/>
    <property type="project" value="InterPro"/>
</dbReference>
<dbReference type="InterPro" id="IPR013087">
    <property type="entry name" value="Znf_C2H2_type"/>
</dbReference>
<dbReference type="Pfam" id="PF00505">
    <property type="entry name" value="HMG_box"/>
    <property type="match status" value="1"/>
</dbReference>
<dbReference type="InterPro" id="IPR003652">
    <property type="entry name" value="Ataxin_AXH_dom"/>
</dbReference>
<keyword evidence="3" id="KW-0678">Repressor</keyword>
<dbReference type="InterPro" id="IPR036236">
    <property type="entry name" value="Znf_C2H2_sf"/>
</dbReference>
<keyword evidence="5" id="KW-0832">Ubl conjugation</keyword>
<evidence type="ECO:0000256" key="8">
    <source>
        <dbReference type="ARBA" id="ARBA00023163"/>
    </source>
</evidence>
<dbReference type="InterPro" id="IPR036910">
    <property type="entry name" value="HMG_box_dom_sf"/>
</dbReference>
<feature type="domain" description="C2H2-type" evidence="17">
    <location>
        <begin position="64"/>
        <end position="93"/>
    </location>
</feature>
<dbReference type="InterPro" id="IPR036096">
    <property type="entry name" value="Ataxin_AXH_dom_sf"/>
</dbReference>
<evidence type="ECO:0000256" key="9">
    <source>
        <dbReference type="ARBA" id="ARBA00023242"/>
    </source>
</evidence>
<evidence type="ECO:0000256" key="5">
    <source>
        <dbReference type="ARBA" id="ARBA00022843"/>
    </source>
</evidence>
<keyword evidence="13" id="KW-0479">Metal-binding</keyword>
<keyword evidence="6" id="KW-0805">Transcription regulation</keyword>
<evidence type="ECO:0000256" key="12">
    <source>
        <dbReference type="ARBA" id="ARBA00030708"/>
    </source>
</evidence>
<feature type="domain" description="HMG box" evidence="16">
    <location>
        <begin position="504"/>
        <end position="572"/>
    </location>
</feature>
<dbReference type="GO" id="GO:0000978">
    <property type="term" value="F:RNA polymerase II cis-regulatory region sequence-specific DNA binding"/>
    <property type="evidence" value="ECO:0007669"/>
    <property type="project" value="TreeGrafter"/>
</dbReference>
<evidence type="ECO:0000256" key="7">
    <source>
        <dbReference type="ARBA" id="ARBA00023125"/>
    </source>
</evidence>
<evidence type="ECO:0000259" key="17">
    <source>
        <dbReference type="PROSITE" id="PS50157"/>
    </source>
</evidence>
<evidence type="ECO:0000313" key="20">
    <source>
        <dbReference type="Proteomes" id="UP001195483"/>
    </source>
</evidence>
<dbReference type="PANTHER" id="PTHR15499">
    <property type="entry name" value="HMG BOX-CONTAINING PROTEIN 1"/>
    <property type="match status" value="1"/>
</dbReference>
<dbReference type="SUPFAM" id="SSF47095">
    <property type="entry name" value="HMG-box"/>
    <property type="match status" value="1"/>
</dbReference>
<dbReference type="InterPro" id="IPR009071">
    <property type="entry name" value="HMG_box_dom"/>
</dbReference>
<evidence type="ECO:0000256" key="4">
    <source>
        <dbReference type="ARBA" id="ARBA00022687"/>
    </source>
</evidence>
<dbReference type="SUPFAM" id="SSF102031">
    <property type="entry name" value="AXH domain"/>
    <property type="match status" value="1"/>
</dbReference>
<dbReference type="GO" id="GO:0000981">
    <property type="term" value="F:DNA-binding transcription factor activity, RNA polymerase II-specific"/>
    <property type="evidence" value="ECO:0007669"/>
    <property type="project" value="TreeGrafter"/>
</dbReference>
<evidence type="ECO:0000256" key="10">
    <source>
        <dbReference type="ARBA" id="ARBA00025095"/>
    </source>
</evidence>
<dbReference type="PANTHER" id="PTHR15499:SF3">
    <property type="entry name" value="HMG BOX-CONTAINING PROTEIN 1"/>
    <property type="match status" value="1"/>
</dbReference>
<gene>
    <name evidence="19" type="ORF">CHS0354_005242</name>
</gene>
<sequence>MEYKVGQGLLSPSNQNLQTFVGTLFTTMASGGEPAHSKRLHVKTERMQEFIRQKGEAQSPHKRMKCPEQGCDKVFTSIPGLKYHAKKHDTSDTSTFSCSRCQKIFQSGNGLKYHLEKTKCEDLQCATHDTSPVNHAEGPQTGDTFGAKRRLDMKMEEENVNMKEEPESTMPRRFVVPPPLSLGSNLENESGVDKLTELAIIATGPQSPLLQNSSYMLSMDIKIGDSKISELQYKDWNHRSKESDPDQAASDCYTKTSPLENIQYFSDTNGNYVDDESDHQVSSTSPPTLAAKDNTWSHTWPTAVWHSFIKGTLIHFMEWPNSLWQAAETLAQKEELSLSASRGRGQKNRNVALSFVMKEGLMVLKLFEFKLDNMVMPQLEIHFGLERVRGKSGSLRPPILLVRCQLDHPFFVRDKGWSSYHPVATNQHFGIPCNELLVSDVCLPPGELSFGRYYTTMKDFTYEDTNAVLALESMKRRKEPDSSPRCSHFSPAKTKRPAKGEPKPKRPMNGFMLFAKEFRMEYSHMNPNKDNRTISVMLGEKWRGMSDDKKQLYGERARVMAEEQKKIHPDCWKRKR</sequence>
<dbReference type="Proteomes" id="UP001195483">
    <property type="component" value="Unassembled WGS sequence"/>
</dbReference>
<evidence type="ECO:0000256" key="6">
    <source>
        <dbReference type="ARBA" id="ARBA00023015"/>
    </source>
</evidence>
<dbReference type="PROSITE" id="PS50118">
    <property type="entry name" value="HMG_BOX_2"/>
    <property type="match status" value="1"/>
</dbReference>
<dbReference type="PROSITE" id="PS00028">
    <property type="entry name" value="ZINC_FINGER_C2H2_1"/>
    <property type="match status" value="1"/>
</dbReference>
<accession>A0AAE0TJ63</accession>
<dbReference type="Gene3D" id="3.30.160.60">
    <property type="entry name" value="Classic Zinc Finger"/>
    <property type="match status" value="1"/>
</dbReference>
<dbReference type="GO" id="GO:0008270">
    <property type="term" value="F:zinc ion binding"/>
    <property type="evidence" value="ECO:0007669"/>
    <property type="project" value="UniProtKB-KW"/>
</dbReference>
<keyword evidence="9 14" id="KW-0539">Nucleus</keyword>
<dbReference type="Gene3D" id="1.10.30.10">
    <property type="entry name" value="High mobility group box domain"/>
    <property type="match status" value="1"/>
</dbReference>
<comment type="subcellular location">
    <subcellularLocation>
        <location evidence="1">Nucleus</location>
    </subcellularLocation>
</comment>
<dbReference type="Pfam" id="PF08517">
    <property type="entry name" value="AXH"/>
    <property type="match status" value="1"/>
</dbReference>
<dbReference type="GO" id="GO:0005634">
    <property type="term" value="C:nucleus"/>
    <property type="evidence" value="ECO:0007669"/>
    <property type="project" value="UniProtKB-SubCell"/>
</dbReference>
<keyword evidence="4" id="KW-0879">Wnt signaling pathway</keyword>
<keyword evidence="13" id="KW-0862">Zinc</keyword>
<evidence type="ECO:0000259" key="18">
    <source>
        <dbReference type="PROSITE" id="PS51148"/>
    </source>
</evidence>